<dbReference type="InterPro" id="IPR052020">
    <property type="entry name" value="Cyclic_di-GMP/3'3'-cGAMP_PDE"/>
</dbReference>
<dbReference type="SUPFAM" id="SSF109604">
    <property type="entry name" value="HD-domain/PDEase-like"/>
    <property type="match status" value="1"/>
</dbReference>
<proteinExistence type="predicted"/>
<gene>
    <name evidence="4" type="ORF">JYA62_11395</name>
</gene>
<evidence type="ECO:0000256" key="1">
    <source>
        <dbReference type="SAM" id="MobiDB-lite"/>
    </source>
</evidence>
<dbReference type="PANTHER" id="PTHR45228">
    <property type="entry name" value="CYCLIC DI-GMP PHOSPHODIESTERASE TM_0186-RELATED"/>
    <property type="match status" value="1"/>
</dbReference>
<dbReference type="InterPro" id="IPR003607">
    <property type="entry name" value="HD/PDEase_dom"/>
</dbReference>
<dbReference type="CDD" id="cd00077">
    <property type="entry name" value="HDc"/>
    <property type="match status" value="1"/>
</dbReference>
<protein>
    <submittedName>
        <fullName evidence="4">HD-GYP domain-containing protein</fullName>
    </submittedName>
</protein>
<dbReference type="Proteomes" id="UP000779070">
    <property type="component" value="Unassembled WGS sequence"/>
</dbReference>
<name>A0ABS3A5Y1_9VIBR</name>
<dbReference type="RefSeq" id="WP_206370053.1">
    <property type="nucleotide sequence ID" value="NZ_CAWPTM010000040.1"/>
</dbReference>
<feature type="domain" description="HD" evidence="2">
    <location>
        <begin position="169"/>
        <end position="292"/>
    </location>
</feature>
<reference evidence="4 5" key="1">
    <citation type="submission" date="2021-02" db="EMBL/GenBank/DDBJ databases">
        <title>Draft Genome Sequences of 5 Vibrio neptunius Strains Isolated From of Bivalve Hatcheries.</title>
        <authorList>
            <person name="Galvis F."/>
            <person name="Barja J.L."/>
            <person name="Lemos M.L."/>
            <person name="Balado M."/>
        </authorList>
    </citation>
    <scope>NUCLEOTIDE SEQUENCE [LARGE SCALE GENOMIC DNA]</scope>
    <source>
        <strain evidence="4 5">PP-145.98</strain>
    </source>
</reference>
<dbReference type="Pfam" id="PF11871">
    <property type="entry name" value="DUF3391"/>
    <property type="match status" value="1"/>
</dbReference>
<evidence type="ECO:0000259" key="3">
    <source>
        <dbReference type="PROSITE" id="PS51832"/>
    </source>
</evidence>
<dbReference type="PROSITE" id="PS51832">
    <property type="entry name" value="HD_GYP"/>
    <property type="match status" value="1"/>
</dbReference>
<dbReference type="InterPro" id="IPR037522">
    <property type="entry name" value="HD_GYP_dom"/>
</dbReference>
<evidence type="ECO:0000259" key="2">
    <source>
        <dbReference type="PROSITE" id="PS51831"/>
    </source>
</evidence>
<accession>A0ABS3A5Y1</accession>
<evidence type="ECO:0000313" key="5">
    <source>
        <dbReference type="Proteomes" id="UP000779070"/>
    </source>
</evidence>
<sequence length="418" mass="47914">MASIKITVDRLQPGLHIRLPVKWNEHPFLFNSFKIKDEEQIRLIRHLGIKHVFMNPNQSDTQPLPPSTETEKKDDASAEEIDLEAQKLWKEKQDRIEKLSAYRRRVINCEKEFERSLSRMRAVMNKIRNRPEQAVDEAAQLVDDIVDKLLSDDHVTLHLMNGKSEFEDIYFHCLNVSVIAMMIAQAKKLEAQKIKEVAFAALFHDMGKVKVPSAIVRKQTPLSEPEKNYLKLHTKYGLDIANNMESFPESARTVIAQHHELNDGSGYPEGLKGEQIDELTQIISVANAYDNLCHSNVPSEQKIPYVALSHLYKNCKHLYNNENLNILIKFMGIYPPGTVVQLSNDMVGLVISVNARNILFPNVLIYDPSVPRTQAPIIDLAEKEIKIVNAILPNKLPDKVREYLNPRSRISYFFDTDD</sequence>
<dbReference type="Pfam" id="PF13487">
    <property type="entry name" value="HD_5"/>
    <property type="match status" value="1"/>
</dbReference>
<dbReference type="PANTHER" id="PTHR45228:SF4">
    <property type="entry name" value="LIPOPROTEIN"/>
    <property type="match status" value="1"/>
</dbReference>
<dbReference type="NCBIfam" id="TIGR00277">
    <property type="entry name" value="HDIG"/>
    <property type="match status" value="1"/>
</dbReference>
<dbReference type="SMART" id="SM00471">
    <property type="entry name" value="HDc"/>
    <property type="match status" value="1"/>
</dbReference>
<dbReference type="InterPro" id="IPR006674">
    <property type="entry name" value="HD_domain"/>
</dbReference>
<feature type="region of interest" description="Disordered" evidence="1">
    <location>
        <begin position="54"/>
        <end position="77"/>
    </location>
</feature>
<feature type="domain" description="HD-GYP" evidence="3">
    <location>
        <begin position="147"/>
        <end position="343"/>
    </location>
</feature>
<comment type="caution">
    <text evidence="4">The sequence shown here is derived from an EMBL/GenBank/DDBJ whole genome shotgun (WGS) entry which is preliminary data.</text>
</comment>
<dbReference type="EMBL" id="JAFHLB010000013">
    <property type="protein sequence ID" value="MBN3578272.1"/>
    <property type="molecule type" value="Genomic_DNA"/>
</dbReference>
<dbReference type="InterPro" id="IPR021812">
    <property type="entry name" value="DUF3391"/>
</dbReference>
<organism evidence="4 5">
    <name type="scientific">Vibrio neptunius</name>
    <dbReference type="NCBI Taxonomy" id="170651"/>
    <lineage>
        <taxon>Bacteria</taxon>
        <taxon>Pseudomonadati</taxon>
        <taxon>Pseudomonadota</taxon>
        <taxon>Gammaproteobacteria</taxon>
        <taxon>Vibrionales</taxon>
        <taxon>Vibrionaceae</taxon>
        <taxon>Vibrio</taxon>
    </lineage>
</organism>
<dbReference type="InterPro" id="IPR006675">
    <property type="entry name" value="HDIG_dom"/>
</dbReference>
<keyword evidence="5" id="KW-1185">Reference proteome</keyword>
<dbReference type="PROSITE" id="PS51831">
    <property type="entry name" value="HD"/>
    <property type="match status" value="1"/>
</dbReference>
<dbReference type="Gene3D" id="1.10.3210.10">
    <property type="entry name" value="Hypothetical protein af1432"/>
    <property type="match status" value="1"/>
</dbReference>
<evidence type="ECO:0000313" key="4">
    <source>
        <dbReference type="EMBL" id="MBN3578272.1"/>
    </source>
</evidence>